<keyword evidence="10" id="KW-1185">Reference proteome</keyword>
<dbReference type="InterPro" id="IPR011006">
    <property type="entry name" value="CheY-like_superfamily"/>
</dbReference>
<feature type="domain" description="HTH luxR-type" evidence="7">
    <location>
        <begin position="130"/>
        <end position="195"/>
    </location>
</feature>
<protein>
    <submittedName>
        <fullName evidence="9">Response regulator transcription factor</fullName>
    </submittedName>
</protein>
<dbReference type="SMART" id="SM00421">
    <property type="entry name" value="HTH_LUXR"/>
    <property type="match status" value="1"/>
</dbReference>
<dbReference type="PRINTS" id="PR00038">
    <property type="entry name" value="HTHLUXR"/>
</dbReference>
<dbReference type="PANTHER" id="PTHR45566">
    <property type="entry name" value="HTH-TYPE TRANSCRIPTIONAL REGULATOR YHJB-RELATED"/>
    <property type="match status" value="1"/>
</dbReference>
<keyword evidence="5" id="KW-0804">Transcription</keyword>
<accession>A0A4V3BFB7</accession>
<dbReference type="GO" id="GO:0006355">
    <property type="term" value="P:regulation of DNA-templated transcription"/>
    <property type="evidence" value="ECO:0007669"/>
    <property type="project" value="InterPro"/>
</dbReference>
<dbReference type="Gene3D" id="3.40.50.2300">
    <property type="match status" value="1"/>
</dbReference>
<dbReference type="InterPro" id="IPR051015">
    <property type="entry name" value="EvgA-like"/>
</dbReference>
<dbReference type="Pfam" id="PF00072">
    <property type="entry name" value="Response_reg"/>
    <property type="match status" value="1"/>
</dbReference>
<evidence type="ECO:0000259" key="7">
    <source>
        <dbReference type="PROSITE" id="PS50043"/>
    </source>
</evidence>
<dbReference type="InterPro" id="IPR036388">
    <property type="entry name" value="WH-like_DNA-bd_sf"/>
</dbReference>
<dbReference type="GO" id="GO:0003677">
    <property type="term" value="F:DNA binding"/>
    <property type="evidence" value="ECO:0007669"/>
    <property type="project" value="UniProtKB-KW"/>
</dbReference>
<dbReference type="PROSITE" id="PS50110">
    <property type="entry name" value="RESPONSE_REGULATORY"/>
    <property type="match status" value="1"/>
</dbReference>
<evidence type="ECO:0000256" key="2">
    <source>
        <dbReference type="ARBA" id="ARBA00023012"/>
    </source>
</evidence>
<keyword evidence="3" id="KW-0805">Transcription regulation</keyword>
<sequence>MTIRIIILDDQEMVGQGIAHLLSAETDMEVLKVFSELNHLEYYIETMLPDIVLSEAKVKGTNILNNLRTLVDKYDKARFMIVTGYNIEEYKARAYDSGAVAFISKEESADYLIDALRKVYYFNRNLRTEVKLEHQLLTVREREILALVAQDMTNKEISEALFVSKRTVEYQVSSLIRKLEVESRVGAVIKGLKLGIIEEDITM</sequence>
<dbReference type="RefSeq" id="WP_133443522.1">
    <property type="nucleotide sequence ID" value="NZ_SCWB01000006.1"/>
</dbReference>
<evidence type="ECO:0000313" key="10">
    <source>
        <dbReference type="Proteomes" id="UP000294802"/>
    </source>
</evidence>
<dbReference type="InterPro" id="IPR001789">
    <property type="entry name" value="Sig_transdc_resp-reg_receiver"/>
</dbReference>
<dbReference type="Proteomes" id="UP000294802">
    <property type="component" value="Unassembled WGS sequence"/>
</dbReference>
<evidence type="ECO:0000256" key="3">
    <source>
        <dbReference type="ARBA" id="ARBA00023015"/>
    </source>
</evidence>
<dbReference type="EMBL" id="SCWB01000006">
    <property type="protein sequence ID" value="TDM12100.1"/>
    <property type="molecule type" value="Genomic_DNA"/>
</dbReference>
<proteinExistence type="predicted"/>
<feature type="domain" description="Response regulatory" evidence="8">
    <location>
        <begin position="4"/>
        <end position="120"/>
    </location>
</feature>
<dbReference type="GO" id="GO:0000160">
    <property type="term" value="P:phosphorelay signal transduction system"/>
    <property type="evidence" value="ECO:0007669"/>
    <property type="project" value="UniProtKB-KW"/>
</dbReference>
<dbReference type="InterPro" id="IPR000792">
    <property type="entry name" value="Tscrpt_reg_LuxR_C"/>
</dbReference>
<dbReference type="CDD" id="cd06170">
    <property type="entry name" value="LuxR_C_like"/>
    <property type="match status" value="1"/>
</dbReference>
<gene>
    <name evidence="9" type="ORF">ERX29_04600</name>
</gene>
<evidence type="ECO:0000256" key="4">
    <source>
        <dbReference type="ARBA" id="ARBA00023125"/>
    </source>
</evidence>
<keyword evidence="4" id="KW-0238">DNA-binding</keyword>
<keyword evidence="1" id="KW-0597">Phosphoprotein</keyword>
<dbReference type="PROSITE" id="PS00622">
    <property type="entry name" value="HTH_LUXR_1"/>
    <property type="match status" value="1"/>
</dbReference>
<comment type="caution">
    <text evidence="6">Lacks conserved residue(s) required for the propagation of feature annotation.</text>
</comment>
<dbReference type="SUPFAM" id="SSF46894">
    <property type="entry name" value="C-terminal effector domain of the bipartite response regulators"/>
    <property type="match status" value="1"/>
</dbReference>
<dbReference type="Pfam" id="PF00196">
    <property type="entry name" value="GerE"/>
    <property type="match status" value="1"/>
</dbReference>
<keyword evidence="2" id="KW-0902">Two-component regulatory system</keyword>
<evidence type="ECO:0000259" key="8">
    <source>
        <dbReference type="PROSITE" id="PS50110"/>
    </source>
</evidence>
<evidence type="ECO:0000256" key="5">
    <source>
        <dbReference type="ARBA" id="ARBA00023163"/>
    </source>
</evidence>
<dbReference type="SMART" id="SM00448">
    <property type="entry name" value="REC"/>
    <property type="match status" value="1"/>
</dbReference>
<name>A0A4V3BFB7_9STAP</name>
<dbReference type="InterPro" id="IPR016032">
    <property type="entry name" value="Sig_transdc_resp-reg_C-effctor"/>
</dbReference>
<comment type="caution">
    <text evidence="9">The sequence shown here is derived from an EMBL/GenBank/DDBJ whole genome shotgun (WGS) entry which is preliminary data.</text>
</comment>
<dbReference type="OrthoDB" id="2972364at2"/>
<dbReference type="PANTHER" id="PTHR45566:SF2">
    <property type="entry name" value="NARL SUBFAMILY"/>
    <property type="match status" value="1"/>
</dbReference>
<reference evidence="9 10" key="1">
    <citation type="submission" date="2019-01" db="EMBL/GenBank/DDBJ databases">
        <title>Draft genome sequences of the type strains of six Macrococcus species.</title>
        <authorList>
            <person name="Mazhar S."/>
            <person name="Altermann E."/>
            <person name="Hill C."/>
            <person name="Mcauliffe O."/>
        </authorList>
    </citation>
    <scope>NUCLEOTIDE SEQUENCE [LARGE SCALE GENOMIC DNA]</scope>
    <source>
        <strain evidence="9 10">CCM4815</strain>
    </source>
</reference>
<dbReference type="AlphaFoldDB" id="A0A4V3BFB7"/>
<evidence type="ECO:0000256" key="1">
    <source>
        <dbReference type="ARBA" id="ARBA00022553"/>
    </source>
</evidence>
<organism evidence="9 10">
    <name type="scientific">Macrococcus lamae</name>
    <dbReference type="NCBI Taxonomy" id="198484"/>
    <lineage>
        <taxon>Bacteria</taxon>
        <taxon>Bacillati</taxon>
        <taxon>Bacillota</taxon>
        <taxon>Bacilli</taxon>
        <taxon>Bacillales</taxon>
        <taxon>Staphylococcaceae</taxon>
        <taxon>Macrococcus</taxon>
    </lineage>
</organism>
<dbReference type="Gene3D" id="1.10.10.10">
    <property type="entry name" value="Winged helix-like DNA-binding domain superfamily/Winged helix DNA-binding domain"/>
    <property type="match status" value="1"/>
</dbReference>
<dbReference type="PROSITE" id="PS50043">
    <property type="entry name" value="HTH_LUXR_2"/>
    <property type="match status" value="1"/>
</dbReference>
<evidence type="ECO:0000313" key="9">
    <source>
        <dbReference type="EMBL" id="TDM12100.1"/>
    </source>
</evidence>
<evidence type="ECO:0000256" key="6">
    <source>
        <dbReference type="PROSITE-ProRule" id="PRU00169"/>
    </source>
</evidence>
<dbReference type="SUPFAM" id="SSF52172">
    <property type="entry name" value="CheY-like"/>
    <property type="match status" value="1"/>
</dbReference>